<name>W6XQG7_COCC2</name>
<keyword evidence="2" id="KW-1185">Reference proteome</keyword>
<sequence>MAEGALAQRAWACQERILSTRVLHYKNNQIYWECRQAARIEEGILLFTDNTDDIATGPSLGRELAAYGIGDYDLFDRISKWYHEILYIHYSTRQLTHSSDRLPAISGLAKLVQGSMNMTYIAGLWKEGLQYGLCWGVVNMMPRSTVNGPPSWSWASYETPLFWPMSVYRRFPPALFDLNDFHVELASNDEFGRVNGGFLKITGL</sequence>
<feature type="non-terminal residue" evidence="1">
    <location>
        <position position="204"/>
    </location>
</feature>
<proteinExistence type="predicted"/>
<protein>
    <recommendedName>
        <fullName evidence="3">Heterokaryon incompatibility domain-containing protein</fullName>
    </recommendedName>
</protein>
<dbReference type="RefSeq" id="XP_007717836.1">
    <property type="nucleotide sequence ID" value="XM_007719646.1"/>
</dbReference>
<evidence type="ECO:0000313" key="2">
    <source>
        <dbReference type="Proteomes" id="UP000053841"/>
    </source>
</evidence>
<dbReference type="PANTHER" id="PTHR33112">
    <property type="entry name" value="DOMAIN PROTEIN, PUTATIVE-RELATED"/>
    <property type="match status" value="1"/>
</dbReference>
<dbReference type="EMBL" id="KI964870">
    <property type="protein sequence ID" value="EUC27853.1"/>
    <property type="molecule type" value="Genomic_DNA"/>
</dbReference>
<dbReference type="KEGG" id="bze:COCCADRAFT_65280"/>
<accession>W6XQG7</accession>
<dbReference type="HOGENOM" id="CLU_1346006_0_0_1"/>
<dbReference type="Proteomes" id="UP000053841">
    <property type="component" value="Unassembled WGS sequence"/>
</dbReference>
<dbReference type="OrthoDB" id="2958217at2759"/>
<dbReference type="eggNOG" id="ENOG502SN86">
    <property type="taxonomic scope" value="Eukaryota"/>
</dbReference>
<dbReference type="GeneID" id="19150453"/>
<evidence type="ECO:0008006" key="3">
    <source>
        <dbReference type="Google" id="ProtNLM"/>
    </source>
</evidence>
<dbReference type="STRING" id="930089.W6XQG7"/>
<dbReference type="AlphaFoldDB" id="W6XQG7"/>
<dbReference type="PANTHER" id="PTHR33112:SF16">
    <property type="entry name" value="HETEROKARYON INCOMPATIBILITY DOMAIN-CONTAINING PROTEIN"/>
    <property type="match status" value="1"/>
</dbReference>
<organism evidence="1 2">
    <name type="scientific">Cochliobolus carbonum (strain 26-R-13)</name>
    <name type="common">Maize leaf spot fungus</name>
    <name type="synonym">Bipolaris zeicola</name>
    <dbReference type="NCBI Taxonomy" id="930089"/>
    <lineage>
        <taxon>Eukaryota</taxon>
        <taxon>Fungi</taxon>
        <taxon>Dikarya</taxon>
        <taxon>Ascomycota</taxon>
        <taxon>Pezizomycotina</taxon>
        <taxon>Dothideomycetes</taxon>
        <taxon>Pleosporomycetidae</taxon>
        <taxon>Pleosporales</taxon>
        <taxon>Pleosporineae</taxon>
        <taxon>Pleosporaceae</taxon>
        <taxon>Bipolaris</taxon>
    </lineage>
</organism>
<gene>
    <name evidence="1" type="ORF">COCCADRAFT_65280</name>
</gene>
<reference evidence="1 2" key="1">
    <citation type="journal article" date="2013" name="PLoS Genet.">
        <title>Comparative genome structure, secondary metabolite, and effector coding capacity across Cochliobolus pathogens.</title>
        <authorList>
            <person name="Condon B.J."/>
            <person name="Leng Y."/>
            <person name="Wu D."/>
            <person name="Bushley K.E."/>
            <person name="Ohm R.A."/>
            <person name="Otillar R."/>
            <person name="Martin J."/>
            <person name="Schackwitz W."/>
            <person name="Grimwood J."/>
            <person name="MohdZainudin N."/>
            <person name="Xue C."/>
            <person name="Wang R."/>
            <person name="Manning V.A."/>
            <person name="Dhillon B."/>
            <person name="Tu Z.J."/>
            <person name="Steffenson B.J."/>
            <person name="Salamov A."/>
            <person name="Sun H."/>
            <person name="Lowry S."/>
            <person name="LaButti K."/>
            <person name="Han J."/>
            <person name="Copeland A."/>
            <person name="Lindquist E."/>
            <person name="Barry K."/>
            <person name="Schmutz J."/>
            <person name="Baker S.E."/>
            <person name="Ciuffetti L.M."/>
            <person name="Grigoriev I.V."/>
            <person name="Zhong S."/>
            <person name="Turgeon B.G."/>
        </authorList>
    </citation>
    <scope>NUCLEOTIDE SEQUENCE [LARGE SCALE GENOMIC DNA]</scope>
    <source>
        <strain evidence="1 2">26-R-13</strain>
    </source>
</reference>
<evidence type="ECO:0000313" key="1">
    <source>
        <dbReference type="EMBL" id="EUC27853.1"/>
    </source>
</evidence>